<name>A9UX34_MONBE</name>
<evidence type="ECO:0000256" key="1">
    <source>
        <dbReference type="SAM" id="MobiDB-lite"/>
    </source>
</evidence>
<sequence length="134" mass="15029">MSSSSGARGRRGGGTKSGSTAVHDEDTRGRHSSRSKEEQAGRAPIPLELGGIRLVYDDGVWTTEKMPENVSEVDVKKLTHDNRRLQEENNLLKYKIEVLIDMLTEARIEAEDIEERLDHESTNGHHGNNHSSRR</sequence>
<accession>A9UX34</accession>
<dbReference type="AlphaFoldDB" id="A9UX34"/>
<reference evidence="2 3" key="1">
    <citation type="journal article" date="2008" name="Nature">
        <title>The genome of the choanoflagellate Monosiga brevicollis and the origin of metazoans.</title>
        <authorList>
            <consortium name="JGI Sequencing"/>
            <person name="King N."/>
            <person name="Westbrook M.J."/>
            <person name="Young S.L."/>
            <person name="Kuo A."/>
            <person name="Abedin M."/>
            <person name="Chapman J."/>
            <person name="Fairclough S."/>
            <person name="Hellsten U."/>
            <person name="Isogai Y."/>
            <person name="Letunic I."/>
            <person name="Marr M."/>
            <person name="Pincus D."/>
            <person name="Putnam N."/>
            <person name="Rokas A."/>
            <person name="Wright K.J."/>
            <person name="Zuzow R."/>
            <person name="Dirks W."/>
            <person name="Good M."/>
            <person name="Goodstein D."/>
            <person name="Lemons D."/>
            <person name="Li W."/>
            <person name="Lyons J.B."/>
            <person name="Morris A."/>
            <person name="Nichols S."/>
            <person name="Richter D.J."/>
            <person name="Salamov A."/>
            <person name="Bork P."/>
            <person name="Lim W.A."/>
            <person name="Manning G."/>
            <person name="Miller W.T."/>
            <person name="McGinnis W."/>
            <person name="Shapiro H."/>
            <person name="Tjian R."/>
            <person name="Grigoriev I.V."/>
            <person name="Rokhsar D."/>
        </authorList>
    </citation>
    <scope>NUCLEOTIDE SEQUENCE [LARGE SCALE GENOMIC DNA]</scope>
    <source>
        <strain evidence="3">MX1 / ATCC 50154</strain>
    </source>
</reference>
<dbReference type="FunCoup" id="A9UX34">
    <property type="interactions" value="256"/>
</dbReference>
<feature type="region of interest" description="Disordered" evidence="1">
    <location>
        <begin position="114"/>
        <end position="134"/>
    </location>
</feature>
<feature type="compositionally biased region" description="Basic and acidic residues" evidence="1">
    <location>
        <begin position="114"/>
        <end position="123"/>
    </location>
</feature>
<dbReference type="Proteomes" id="UP000001357">
    <property type="component" value="Unassembled WGS sequence"/>
</dbReference>
<dbReference type="GeneID" id="5890114"/>
<dbReference type="InParanoid" id="A9UX34"/>
<dbReference type="CDD" id="cd07429">
    <property type="entry name" value="Cby_like"/>
    <property type="match status" value="1"/>
</dbReference>
<dbReference type="RefSeq" id="XP_001744912.1">
    <property type="nucleotide sequence ID" value="XM_001744860.1"/>
</dbReference>
<dbReference type="InterPro" id="IPR028118">
    <property type="entry name" value="Chibby_fam"/>
</dbReference>
<keyword evidence="3" id="KW-1185">Reference proteome</keyword>
<dbReference type="KEGG" id="mbr:MONBRDRAFT_36725"/>
<dbReference type="Pfam" id="PF14645">
    <property type="entry name" value="Chibby"/>
    <property type="match status" value="1"/>
</dbReference>
<feature type="compositionally biased region" description="Basic and acidic residues" evidence="1">
    <location>
        <begin position="22"/>
        <end position="40"/>
    </location>
</feature>
<gene>
    <name evidence="2" type="ORF">MONBRDRAFT_36725</name>
</gene>
<dbReference type="EMBL" id="CH991548">
    <property type="protein sequence ID" value="EDQ90145.1"/>
    <property type="molecule type" value="Genomic_DNA"/>
</dbReference>
<feature type="region of interest" description="Disordered" evidence="1">
    <location>
        <begin position="1"/>
        <end position="48"/>
    </location>
</feature>
<evidence type="ECO:0000313" key="3">
    <source>
        <dbReference type="Proteomes" id="UP000001357"/>
    </source>
</evidence>
<organism evidence="2 3">
    <name type="scientific">Monosiga brevicollis</name>
    <name type="common">Choanoflagellate</name>
    <dbReference type="NCBI Taxonomy" id="81824"/>
    <lineage>
        <taxon>Eukaryota</taxon>
        <taxon>Choanoflagellata</taxon>
        <taxon>Craspedida</taxon>
        <taxon>Salpingoecidae</taxon>
        <taxon>Monosiga</taxon>
    </lineage>
</organism>
<evidence type="ECO:0000313" key="2">
    <source>
        <dbReference type="EMBL" id="EDQ90145.1"/>
    </source>
</evidence>
<protein>
    <submittedName>
        <fullName evidence="2">Uncharacterized protein</fullName>
    </submittedName>
</protein>
<proteinExistence type="predicted"/>